<dbReference type="OrthoDB" id="1743486at2759"/>
<dbReference type="Proteomes" id="UP000824120">
    <property type="component" value="Chromosome 4"/>
</dbReference>
<reference evidence="1 2" key="1">
    <citation type="submission" date="2020-09" db="EMBL/GenBank/DDBJ databases">
        <title>De no assembly of potato wild relative species, Solanum commersonii.</title>
        <authorList>
            <person name="Cho K."/>
        </authorList>
    </citation>
    <scope>NUCLEOTIDE SEQUENCE [LARGE SCALE GENOMIC DNA]</scope>
    <source>
        <strain evidence="1">LZ3.2</strain>
        <tissue evidence="1">Leaf</tissue>
    </source>
</reference>
<dbReference type="EMBL" id="JACXVP010000004">
    <property type="protein sequence ID" value="KAG5609739.1"/>
    <property type="molecule type" value="Genomic_DNA"/>
</dbReference>
<comment type="caution">
    <text evidence="1">The sequence shown here is derived from an EMBL/GenBank/DDBJ whole genome shotgun (WGS) entry which is preliminary data.</text>
</comment>
<sequence>MAEVQNLLLERRKFIKVRLDSFETRRDLSNNSASSSSCEGESNNTDFLKIINFADLNYIQEGLIPSSFLKGEINSIELDSVIQNPKLQDKIAILQNQFSIEIYGDHPNTFWNRKKHVLIEANSSSSTSGTSGIDMNHPMYKEFMDFMKSKKESDNNLQTYSTILMDDENIEIFDLNDKRQVILLLENGDLRWKNEP</sequence>
<evidence type="ECO:0000313" key="2">
    <source>
        <dbReference type="Proteomes" id="UP000824120"/>
    </source>
</evidence>
<protein>
    <submittedName>
        <fullName evidence="1">Uncharacterized protein</fullName>
    </submittedName>
</protein>
<accession>A0A9J5Z9S4</accession>
<gene>
    <name evidence="1" type="ORF">H5410_021020</name>
</gene>
<name>A0A9J5Z9S4_SOLCO</name>
<keyword evidence="2" id="KW-1185">Reference proteome</keyword>
<dbReference type="AlphaFoldDB" id="A0A9J5Z9S4"/>
<proteinExistence type="predicted"/>
<organism evidence="1 2">
    <name type="scientific">Solanum commersonii</name>
    <name type="common">Commerson's wild potato</name>
    <name type="synonym">Commerson's nightshade</name>
    <dbReference type="NCBI Taxonomy" id="4109"/>
    <lineage>
        <taxon>Eukaryota</taxon>
        <taxon>Viridiplantae</taxon>
        <taxon>Streptophyta</taxon>
        <taxon>Embryophyta</taxon>
        <taxon>Tracheophyta</taxon>
        <taxon>Spermatophyta</taxon>
        <taxon>Magnoliopsida</taxon>
        <taxon>eudicotyledons</taxon>
        <taxon>Gunneridae</taxon>
        <taxon>Pentapetalae</taxon>
        <taxon>asterids</taxon>
        <taxon>lamiids</taxon>
        <taxon>Solanales</taxon>
        <taxon>Solanaceae</taxon>
        <taxon>Solanoideae</taxon>
        <taxon>Solaneae</taxon>
        <taxon>Solanum</taxon>
    </lineage>
</organism>
<evidence type="ECO:0000313" key="1">
    <source>
        <dbReference type="EMBL" id="KAG5609739.1"/>
    </source>
</evidence>